<dbReference type="AlphaFoldDB" id="A0A4Q7LEF0"/>
<organism evidence="3 4">
    <name type="scientific">Sphaerotilus mobilis</name>
    <dbReference type="NCBI Taxonomy" id="47994"/>
    <lineage>
        <taxon>Bacteria</taxon>
        <taxon>Pseudomonadati</taxon>
        <taxon>Pseudomonadota</taxon>
        <taxon>Betaproteobacteria</taxon>
        <taxon>Burkholderiales</taxon>
        <taxon>Sphaerotilaceae</taxon>
        <taxon>Sphaerotilus</taxon>
    </lineage>
</organism>
<dbReference type="SUPFAM" id="SSF50156">
    <property type="entry name" value="PDZ domain-like"/>
    <property type="match status" value="1"/>
</dbReference>
<dbReference type="Gene3D" id="3.90.226.10">
    <property type="entry name" value="2-enoyl-CoA Hydratase, Chain A, domain 1"/>
    <property type="match status" value="1"/>
</dbReference>
<dbReference type="InterPro" id="IPR041613">
    <property type="entry name" value="Pept_S41_N"/>
</dbReference>
<dbReference type="GO" id="GO:0008236">
    <property type="term" value="F:serine-type peptidase activity"/>
    <property type="evidence" value="ECO:0007669"/>
    <property type="project" value="InterPro"/>
</dbReference>
<feature type="region of interest" description="Disordered" evidence="1">
    <location>
        <begin position="37"/>
        <end position="58"/>
    </location>
</feature>
<dbReference type="PANTHER" id="PTHR32060:SF30">
    <property type="entry name" value="CARBOXY-TERMINAL PROCESSING PROTEASE CTPA"/>
    <property type="match status" value="1"/>
</dbReference>
<dbReference type="EMBL" id="SGWV01000011">
    <property type="protein sequence ID" value="RZS52323.1"/>
    <property type="molecule type" value="Genomic_DNA"/>
</dbReference>
<dbReference type="Pfam" id="PF03572">
    <property type="entry name" value="Peptidase_S41"/>
    <property type="match status" value="1"/>
</dbReference>
<feature type="region of interest" description="Disordered" evidence="1">
    <location>
        <begin position="492"/>
        <end position="524"/>
    </location>
</feature>
<proteinExistence type="predicted"/>
<keyword evidence="4" id="KW-1185">Reference proteome</keyword>
<evidence type="ECO:0000259" key="2">
    <source>
        <dbReference type="PROSITE" id="PS50106"/>
    </source>
</evidence>
<evidence type="ECO:0000313" key="4">
    <source>
        <dbReference type="Proteomes" id="UP000293433"/>
    </source>
</evidence>
<dbReference type="InterPro" id="IPR029045">
    <property type="entry name" value="ClpP/crotonase-like_dom_sf"/>
</dbReference>
<dbReference type="GO" id="GO:0007165">
    <property type="term" value="P:signal transduction"/>
    <property type="evidence" value="ECO:0007669"/>
    <property type="project" value="TreeGrafter"/>
</dbReference>
<dbReference type="Gene3D" id="2.30.42.10">
    <property type="match status" value="1"/>
</dbReference>
<dbReference type="Gene3D" id="3.30.750.170">
    <property type="match status" value="1"/>
</dbReference>
<name>A0A4Q7LEF0_9BURK</name>
<dbReference type="Pfam" id="PF00595">
    <property type="entry name" value="PDZ"/>
    <property type="match status" value="1"/>
</dbReference>
<keyword evidence="3" id="KW-0645">Protease</keyword>
<gene>
    <name evidence="3" type="ORF">EV685_3516</name>
</gene>
<sequence>MHHIKNACATSRSGRSVRRLAVVLIAATLAACGGGGGGGGGGSNEAAPPPCPAWDNTGSGVDTRGVTVTQLGPEQAWVKSMMEANYLWPDEISNIDANASAYADAAEPYASLVNYFKALLSNVTGRDRYSYATTAQASDAYYAGDQTIGSGISWHYDAVNDTLQVEKVEPDSPVGRQGLIRRGDMLLKVDGVRLSDTRQDETSTRFYRFVGAVEANTTCRSTMQIYKAATGAVVDVLVDSASYTPNPVPAARVLNLSASDRVGYLPFDQHILSAEAPLTDAIRSFRAAQVKDVVVDLRYNGGGYLFIANGLAHALAGDARTSGRMFTRLQFSARHAAVADGERNTPFVTTSCLPNPTSFRCTNDTPLPTLGLRRVYVLAGSRTCSASEALVNGLRGIGVQVILVGETTCGKPYGFKGHRRNGIVYFPIEFQIANDLGHGDYADGLQPDCAAADDRWHERGDTREALLSTALAHRATGRCPATTTASAARAGAASLSEAWHEQTPAQARRVSPLQENANARPVWR</sequence>
<protein>
    <submittedName>
        <fullName evidence="3">C-terminal processing protease CtpA/Prc</fullName>
    </submittedName>
</protein>
<dbReference type="PROSITE" id="PS50106">
    <property type="entry name" value="PDZ"/>
    <property type="match status" value="1"/>
</dbReference>
<accession>A0A4Q7LEF0</accession>
<dbReference type="InterPro" id="IPR005151">
    <property type="entry name" value="Tail-specific_protease"/>
</dbReference>
<dbReference type="GO" id="GO:0006508">
    <property type="term" value="P:proteolysis"/>
    <property type="evidence" value="ECO:0007669"/>
    <property type="project" value="UniProtKB-KW"/>
</dbReference>
<reference evidence="3 4" key="1">
    <citation type="submission" date="2019-02" db="EMBL/GenBank/DDBJ databases">
        <title>Genomic Encyclopedia of Type Strains, Phase IV (KMG-IV): sequencing the most valuable type-strain genomes for metagenomic binning, comparative biology and taxonomic classification.</title>
        <authorList>
            <person name="Goeker M."/>
        </authorList>
    </citation>
    <scope>NUCLEOTIDE SEQUENCE [LARGE SCALE GENOMIC DNA]</scope>
    <source>
        <strain evidence="3 4">DSM 10617</strain>
    </source>
</reference>
<keyword evidence="3" id="KW-0378">Hydrolase</keyword>
<evidence type="ECO:0000256" key="1">
    <source>
        <dbReference type="SAM" id="MobiDB-lite"/>
    </source>
</evidence>
<dbReference type="PANTHER" id="PTHR32060">
    <property type="entry name" value="TAIL-SPECIFIC PROTEASE"/>
    <property type="match status" value="1"/>
</dbReference>
<dbReference type="InterPro" id="IPR001478">
    <property type="entry name" value="PDZ"/>
</dbReference>
<dbReference type="SUPFAM" id="SSF52096">
    <property type="entry name" value="ClpP/crotonase"/>
    <property type="match status" value="1"/>
</dbReference>
<dbReference type="Pfam" id="PF18294">
    <property type="entry name" value="Pept_S41_N"/>
    <property type="match status" value="1"/>
</dbReference>
<dbReference type="GO" id="GO:0004175">
    <property type="term" value="F:endopeptidase activity"/>
    <property type="evidence" value="ECO:0007669"/>
    <property type="project" value="TreeGrafter"/>
</dbReference>
<evidence type="ECO:0000313" key="3">
    <source>
        <dbReference type="EMBL" id="RZS52323.1"/>
    </source>
</evidence>
<dbReference type="GO" id="GO:0030288">
    <property type="term" value="C:outer membrane-bounded periplasmic space"/>
    <property type="evidence" value="ECO:0007669"/>
    <property type="project" value="TreeGrafter"/>
</dbReference>
<feature type="domain" description="PDZ" evidence="2">
    <location>
        <begin position="144"/>
        <end position="201"/>
    </location>
</feature>
<dbReference type="PROSITE" id="PS51257">
    <property type="entry name" value="PROKAR_LIPOPROTEIN"/>
    <property type="match status" value="1"/>
</dbReference>
<dbReference type="Proteomes" id="UP000293433">
    <property type="component" value="Unassembled WGS sequence"/>
</dbReference>
<comment type="caution">
    <text evidence="3">The sequence shown here is derived from an EMBL/GenBank/DDBJ whole genome shotgun (WGS) entry which is preliminary data.</text>
</comment>
<dbReference type="InterPro" id="IPR036034">
    <property type="entry name" value="PDZ_sf"/>
</dbReference>